<dbReference type="AlphaFoldDB" id="A0A165GCA7"/>
<evidence type="ECO:0000313" key="1">
    <source>
        <dbReference type="EMBL" id="KZT57890.1"/>
    </source>
</evidence>
<dbReference type="InParanoid" id="A0A165GCA7"/>
<dbReference type="OrthoDB" id="19657at2759"/>
<organism evidence="1 2">
    <name type="scientific">Calocera cornea HHB12733</name>
    <dbReference type="NCBI Taxonomy" id="1353952"/>
    <lineage>
        <taxon>Eukaryota</taxon>
        <taxon>Fungi</taxon>
        <taxon>Dikarya</taxon>
        <taxon>Basidiomycota</taxon>
        <taxon>Agaricomycotina</taxon>
        <taxon>Dacrymycetes</taxon>
        <taxon>Dacrymycetales</taxon>
        <taxon>Dacrymycetaceae</taxon>
        <taxon>Calocera</taxon>
    </lineage>
</organism>
<evidence type="ECO:0008006" key="3">
    <source>
        <dbReference type="Google" id="ProtNLM"/>
    </source>
</evidence>
<accession>A0A165GCA7</accession>
<evidence type="ECO:0000313" key="2">
    <source>
        <dbReference type="Proteomes" id="UP000076842"/>
    </source>
</evidence>
<reference evidence="1 2" key="1">
    <citation type="journal article" date="2016" name="Mol. Biol. Evol.">
        <title>Comparative Genomics of Early-Diverging Mushroom-Forming Fungi Provides Insights into the Origins of Lignocellulose Decay Capabilities.</title>
        <authorList>
            <person name="Nagy L.G."/>
            <person name="Riley R."/>
            <person name="Tritt A."/>
            <person name="Adam C."/>
            <person name="Daum C."/>
            <person name="Floudas D."/>
            <person name="Sun H."/>
            <person name="Yadav J.S."/>
            <person name="Pangilinan J."/>
            <person name="Larsson K.H."/>
            <person name="Matsuura K."/>
            <person name="Barry K."/>
            <person name="Labutti K."/>
            <person name="Kuo R."/>
            <person name="Ohm R.A."/>
            <person name="Bhattacharya S.S."/>
            <person name="Shirouzu T."/>
            <person name="Yoshinaga Y."/>
            <person name="Martin F.M."/>
            <person name="Grigoriev I.V."/>
            <person name="Hibbett D.S."/>
        </authorList>
    </citation>
    <scope>NUCLEOTIDE SEQUENCE [LARGE SCALE GENOMIC DNA]</scope>
    <source>
        <strain evidence="1 2">HHB12733</strain>
    </source>
</reference>
<protein>
    <recommendedName>
        <fullName evidence="3">Alpha/beta-hydrolase</fullName>
    </recommendedName>
</protein>
<sequence>MPYVDLPETGVALWYRTNMEMYNGKLRWDAQRPIILLLQGTLSTPFLSRQFDDPTLDNTFNLVAFDVRSTGETKNPLDARRDTWVDAADLAHAAILLGLPSFHVFAAGSQLVHLYALRLALLWPNLLKSIAFIDAGARPEDSSVVAMTDDDMTEAMRELAICDDLETFEWLGHETATWVFGSGVPEDMIDRVVEDLELHYSGMQSPRFYDLVMGLLHEPSLDTYLLRHLIRPILYIRSEFTTEVRSDVVIRPTDLLNAQVHTEILRSPPQPHTREPWCHHINSCFKEFVMDQPDKLSLPETIPCDSMRMALQRLSELTGRSDLLERNPLMSSSFSLVHEDVIQKRRQIAAELVSLCKTKSPGTIVDNNGIPIRKYSERHMSYYSRLYAAPSTAPFFLSVSEVVESHEEGSIPE</sequence>
<dbReference type="EMBL" id="KV423957">
    <property type="protein sequence ID" value="KZT57890.1"/>
    <property type="molecule type" value="Genomic_DNA"/>
</dbReference>
<dbReference type="Proteomes" id="UP000076842">
    <property type="component" value="Unassembled WGS sequence"/>
</dbReference>
<dbReference type="Gene3D" id="3.40.50.1820">
    <property type="entry name" value="alpha/beta hydrolase"/>
    <property type="match status" value="1"/>
</dbReference>
<dbReference type="InterPro" id="IPR029058">
    <property type="entry name" value="AB_hydrolase_fold"/>
</dbReference>
<proteinExistence type="predicted"/>
<dbReference type="SUPFAM" id="SSF53474">
    <property type="entry name" value="alpha/beta-Hydrolases"/>
    <property type="match status" value="1"/>
</dbReference>
<gene>
    <name evidence="1" type="ORF">CALCODRAFT_263528</name>
</gene>
<name>A0A165GCA7_9BASI</name>
<keyword evidence="2" id="KW-1185">Reference proteome</keyword>